<feature type="domain" description="AB hydrolase-1" evidence="1">
    <location>
        <begin position="30"/>
        <end position="127"/>
    </location>
</feature>
<keyword evidence="2" id="KW-0378">Hydrolase</keyword>
<dbReference type="GO" id="GO:0016787">
    <property type="term" value="F:hydrolase activity"/>
    <property type="evidence" value="ECO:0007669"/>
    <property type="project" value="UniProtKB-KW"/>
</dbReference>
<dbReference type="InterPro" id="IPR029058">
    <property type="entry name" value="AB_hydrolase_fold"/>
</dbReference>
<organism evidence="2 3">
    <name type="scientific">Pseudogemmobacter lacusdianii</name>
    <dbReference type="NCBI Taxonomy" id="3069608"/>
    <lineage>
        <taxon>Bacteria</taxon>
        <taxon>Pseudomonadati</taxon>
        <taxon>Pseudomonadota</taxon>
        <taxon>Alphaproteobacteria</taxon>
        <taxon>Rhodobacterales</taxon>
        <taxon>Paracoccaceae</taxon>
        <taxon>Pseudogemmobacter</taxon>
    </lineage>
</organism>
<dbReference type="EMBL" id="JAVDBT010000019">
    <property type="protein sequence ID" value="MDQ2067936.1"/>
    <property type="molecule type" value="Genomic_DNA"/>
</dbReference>
<keyword evidence="3" id="KW-1185">Reference proteome</keyword>
<name>A0ABU0W1N8_9RHOB</name>
<protein>
    <submittedName>
        <fullName evidence="2">Alpha/beta fold hydrolase</fullName>
    </submittedName>
</protein>
<dbReference type="RefSeq" id="WP_306681648.1">
    <property type="nucleotide sequence ID" value="NZ_JAVDBT010000019.1"/>
</dbReference>
<reference evidence="2 3" key="1">
    <citation type="submission" date="2023-08" db="EMBL/GenBank/DDBJ databases">
        <title>Characterization of two Paracoccaceae strains isolated from Phycosphere and proposal of Xinfangfangia lacusdiani sp. nov.</title>
        <authorList>
            <person name="Deng Y."/>
            <person name="Zhang Y.Q."/>
        </authorList>
    </citation>
    <scope>NUCLEOTIDE SEQUENCE [LARGE SCALE GENOMIC DNA]</scope>
    <source>
        <strain evidence="2 3">CPCC 101601</strain>
    </source>
</reference>
<evidence type="ECO:0000259" key="1">
    <source>
        <dbReference type="Pfam" id="PF00561"/>
    </source>
</evidence>
<proteinExistence type="predicted"/>
<dbReference type="PANTHER" id="PTHR43798">
    <property type="entry name" value="MONOACYLGLYCEROL LIPASE"/>
    <property type="match status" value="1"/>
</dbReference>
<evidence type="ECO:0000313" key="2">
    <source>
        <dbReference type="EMBL" id="MDQ2067936.1"/>
    </source>
</evidence>
<dbReference type="InterPro" id="IPR000073">
    <property type="entry name" value="AB_hydrolase_1"/>
</dbReference>
<comment type="caution">
    <text evidence="2">The sequence shown here is derived from an EMBL/GenBank/DDBJ whole genome shotgun (WGS) entry which is preliminary data.</text>
</comment>
<dbReference type="InterPro" id="IPR050266">
    <property type="entry name" value="AB_hydrolase_sf"/>
</dbReference>
<dbReference type="Proteomes" id="UP001239680">
    <property type="component" value="Unassembled WGS sequence"/>
</dbReference>
<dbReference type="Gene3D" id="3.40.50.1820">
    <property type="entry name" value="alpha/beta hydrolase"/>
    <property type="match status" value="1"/>
</dbReference>
<gene>
    <name evidence="2" type="ORF">Q9295_16290</name>
</gene>
<evidence type="ECO:0000313" key="3">
    <source>
        <dbReference type="Proteomes" id="UP001239680"/>
    </source>
</evidence>
<sequence length="278" mass="30900">MATPTIRRGFVDVPGGQVHYRTAGEQTGIPLILMHPSPGSGLMLKPLLQAMGAKRWTIALDTRGNGDSSPLSGTPEIADFANATWQAIDALGIEECCLLGTHTGASIATEASIQQPARVRRLIIDNMGLWDSTQRQNHIDHNSPTIKPDMMGSQFNWAWHYCRDQYLFAPWYQRKEANRRHIDMPEPEVLHEFVVEVLKALETYNMSYSAAARFAKRDRLPLVSVNTMVSSSERDPLKRYLDELHSLVPGSVKAIVGDLETVDGALAAAEIYEAFISR</sequence>
<dbReference type="SUPFAM" id="SSF53474">
    <property type="entry name" value="alpha/beta-Hydrolases"/>
    <property type="match status" value="1"/>
</dbReference>
<accession>A0ABU0W1N8</accession>
<dbReference type="Pfam" id="PF00561">
    <property type="entry name" value="Abhydrolase_1"/>
    <property type="match status" value="1"/>
</dbReference>